<keyword evidence="5" id="KW-0999">Mitochondrion inner membrane</keyword>
<comment type="subunit">
    <text evidence="11">F-type ATPases have 2 components, CF(1) - the catalytic core - and CF(0) - the membrane proton channel. CF(1) and CF(0) have multiple subunits.</text>
</comment>
<keyword evidence="7" id="KW-0496">Mitochondrion</keyword>
<dbReference type="PIRSF" id="PIRSF039089">
    <property type="entry name" value="ATP_synthase_gamma"/>
    <property type="match status" value="1"/>
</dbReference>
<dbReference type="STRING" id="246404.A0A507EM32"/>
<keyword evidence="13" id="KW-1185">Reference proteome</keyword>
<evidence type="ECO:0000256" key="6">
    <source>
        <dbReference type="ARBA" id="ARBA00023065"/>
    </source>
</evidence>
<accession>A0A507EM32</accession>
<keyword evidence="10 11" id="KW-0066">ATP synthesis</keyword>
<keyword evidence="9 11" id="KW-0139">CF(1)</keyword>
<evidence type="ECO:0000256" key="7">
    <source>
        <dbReference type="ARBA" id="ARBA00023128"/>
    </source>
</evidence>
<keyword evidence="6 11" id="KW-0406">Ion transport</keyword>
<evidence type="ECO:0000256" key="5">
    <source>
        <dbReference type="ARBA" id="ARBA00022792"/>
    </source>
</evidence>
<dbReference type="Gene3D" id="3.40.1380.10">
    <property type="match status" value="1"/>
</dbReference>
<dbReference type="Proteomes" id="UP000320333">
    <property type="component" value="Unassembled WGS sequence"/>
</dbReference>
<dbReference type="InterPro" id="IPR035968">
    <property type="entry name" value="ATP_synth_F1_ATPase_gsu"/>
</dbReference>
<evidence type="ECO:0000313" key="12">
    <source>
        <dbReference type="EMBL" id="TPX64366.1"/>
    </source>
</evidence>
<evidence type="ECO:0000256" key="4">
    <source>
        <dbReference type="ARBA" id="ARBA00022781"/>
    </source>
</evidence>
<dbReference type="EMBL" id="QEAP01000548">
    <property type="protein sequence ID" value="TPX64366.1"/>
    <property type="molecule type" value="Genomic_DNA"/>
</dbReference>
<comment type="caution">
    <text evidence="12">The sequence shown here is derived from an EMBL/GenBank/DDBJ whole genome shotgun (WGS) entry which is preliminary data.</text>
</comment>
<dbReference type="AlphaFoldDB" id="A0A507EM32"/>
<dbReference type="PANTHER" id="PTHR11693">
    <property type="entry name" value="ATP SYNTHASE GAMMA CHAIN"/>
    <property type="match status" value="1"/>
</dbReference>
<dbReference type="PROSITE" id="PS00153">
    <property type="entry name" value="ATPASE_GAMMA"/>
    <property type="match status" value="1"/>
</dbReference>
<dbReference type="FunFam" id="3.40.1380.10:FF:000003">
    <property type="entry name" value="ATP synthase subunit gamma"/>
    <property type="match status" value="1"/>
</dbReference>
<evidence type="ECO:0000256" key="8">
    <source>
        <dbReference type="ARBA" id="ARBA00023136"/>
    </source>
</evidence>
<keyword evidence="4 11" id="KW-0375">Hydrogen ion transport</keyword>
<dbReference type="GO" id="GO:0046933">
    <property type="term" value="F:proton-transporting ATP synthase activity, rotational mechanism"/>
    <property type="evidence" value="ECO:0007669"/>
    <property type="project" value="InterPro"/>
</dbReference>
<dbReference type="NCBIfam" id="TIGR01146">
    <property type="entry name" value="ATPsyn_F1gamma"/>
    <property type="match status" value="1"/>
</dbReference>
<dbReference type="GO" id="GO:0045259">
    <property type="term" value="C:proton-transporting ATP synthase complex"/>
    <property type="evidence" value="ECO:0007669"/>
    <property type="project" value="UniProtKB-KW"/>
</dbReference>
<keyword evidence="8" id="KW-0472">Membrane</keyword>
<dbReference type="Pfam" id="PF00231">
    <property type="entry name" value="ATP-synt"/>
    <property type="match status" value="1"/>
</dbReference>
<name>A0A507EM32_9FUNG</name>
<dbReference type="InterPro" id="IPR023632">
    <property type="entry name" value="ATP_synth_F1_gsu_CS"/>
</dbReference>
<evidence type="ECO:0000313" key="13">
    <source>
        <dbReference type="Proteomes" id="UP000320333"/>
    </source>
</evidence>
<evidence type="ECO:0000256" key="10">
    <source>
        <dbReference type="ARBA" id="ARBA00023310"/>
    </source>
</evidence>
<gene>
    <name evidence="12" type="ORF">CcCBS67573_g08430</name>
</gene>
<comment type="subcellular location">
    <subcellularLocation>
        <location evidence="1">Mitochondrion inner membrane</location>
        <topology evidence="1">Peripheral membrane protein</topology>
    </subcellularLocation>
</comment>
<dbReference type="Gene3D" id="1.10.287.80">
    <property type="entry name" value="ATP synthase, gamma subunit, helix hairpin domain"/>
    <property type="match status" value="1"/>
</dbReference>
<comment type="similarity">
    <text evidence="2 11">Belongs to the ATPase gamma chain family.</text>
</comment>
<dbReference type="CDD" id="cd12151">
    <property type="entry name" value="F1-ATPase_gamma"/>
    <property type="match status" value="1"/>
</dbReference>
<evidence type="ECO:0000256" key="3">
    <source>
        <dbReference type="ARBA" id="ARBA00022448"/>
    </source>
</evidence>
<protein>
    <recommendedName>
        <fullName evidence="11">ATP synthase subunit gamma</fullName>
    </recommendedName>
</protein>
<sequence length="312" mass="33890">MFASVRQVGGSIGYVLIWFYSGRVPVRISSGALGQARGYATLKEIQMRLKSISNIAKITKSMKMIASTKVTKAQRNMETARAYGQSANSLLSHIEVVQKEATNPLVVAVSSDRGLCGGIHSSVSRAVKRYMANHQEASIAVIGQKARNQIQRDYRENIIIHFDQVTKVGPLWLEASMIADQILGSKAEGGADKLENGGTIVYNKFKSVISYEATPLAVHSAETIAAAPKLAAYEVDDAILKSYEEFTLANSLYWALAEGYASEMAAKRTAMENATKNAGEMITKLTLTYNRSRQAAITNELIDIITGASSLN</sequence>
<dbReference type="GO" id="GO:0005743">
    <property type="term" value="C:mitochondrial inner membrane"/>
    <property type="evidence" value="ECO:0007669"/>
    <property type="project" value="UniProtKB-SubCell"/>
</dbReference>
<evidence type="ECO:0000256" key="11">
    <source>
        <dbReference type="RuleBase" id="RU004001"/>
    </source>
</evidence>
<reference evidence="12 13" key="1">
    <citation type="journal article" date="2019" name="Sci. Rep.">
        <title>Comparative genomics of chytrid fungi reveal insights into the obligate biotrophic and pathogenic lifestyle of Synchytrium endobioticum.</title>
        <authorList>
            <person name="van de Vossenberg B.T.L.H."/>
            <person name="Warris S."/>
            <person name="Nguyen H.D.T."/>
            <person name="van Gent-Pelzer M.P.E."/>
            <person name="Joly D.L."/>
            <person name="van de Geest H.C."/>
            <person name="Bonants P.J.M."/>
            <person name="Smith D.S."/>
            <person name="Levesque C.A."/>
            <person name="van der Lee T.A.J."/>
        </authorList>
    </citation>
    <scope>NUCLEOTIDE SEQUENCE [LARGE SCALE GENOMIC DNA]</scope>
    <source>
        <strain evidence="12 13">CBS 675.73</strain>
    </source>
</reference>
<proteinExistence type="inferred from homology"/>
<dbReference type="OrthoDB" id="239812at2759"/>
<dbReference type="SUPFAM" id="SSF52943">
    <property type="entry name" value="ATP synthase (F1-ATPase), gamma subunit"/>
    <property type="match status" value="1"/>
</dbReference>
<evidence type="ECO:0000256" key="1">
    <source>
        <dbReference type="ARBA" id="ARBA00004637"/>
    </source>
</evidence>
<dbReference type="PRINTS" id="PR00126">
    <property type="entry name" value="ATPASEGAMMA"/>
</dbReference>
<dbReference type="PANTHER" id="PTHR11693:SF22">
    <property type="entry name" value="ATP SYNTHASE SUBUNIT GAMMA, MITOCHONDRIAL"/>
    <property type="match status" value="1"/>
</dbReference>
<evidence type="ECO:0000256" key="9">
    <source>
        <dbReference type="ARBA" id="ARBA00023196"/>
    </source>
</evidence>
<organism evidence="12 13">
    <name type="scientific">Chytriomyces confervae</name>
    <dbReference type="NCBI Taxonomy" id="246404"/>
    <lineage>
        <taxon>Eukaryota</taxon>
        <taxon>Fungi</taxon>
        <taxon>Fungi incertae sedis</taxon>
        <taxon>Chytridiomycota</taxon>
        <taxon>Chytridiomycota incertae sedis</taxon>
        <taxon>Chytridiomycetes</taxon>
        <taxon>Chytridiales</taxon>
        <taxon>Chytriomycetaceae</taxon>
        <taxon>Chytriomyces</taxon>
    </lineage>
</organism>
<dbReference type="InterPro" id="IPR000131">
    <property type="entry name" value="ATP_synth_F1_gsu"/>
</dbReference>
<keyword evidence="3 11" id="KW-0813">Transport</keyword>
<evidence type="ECO:0000256" key="2">
    <source>
        <dbReference type="ARBA" id="ARBA00007681"/>
    </source>
</evidence>